<dbReference type="PANTHER" id="PTHR36766">
    <property type="entry name" value="PLANT BROAD-SPECTRUM MILDEW RESISTANCE PROTEIN RPW8"/>
    <property type="match status" value="1"/>
</dbReference>
<reference evidence="1" key="1">
    <citation type="submission" date="2014-09" db="EMBL/GenBank/DDBJ databases">
        <authorList>
            <person name="Magalhaes I.L.F."/>
            <person name="Oliveira U."/>
            <person name="Santos F.R."/>
            <person name="Vidigal T.H.D.A."/>
            <person name="Brescovit A.D."/>
            <person name="Santos A.J."/>
        </authorList>
    </citation>
    <scope>NUCLEOTIDE SEQUENCE</scope>
    <source>
        <tissue evidence="1">Shoot tissue taken approximately 20 cm above the soil surface</tissue>
    </source>
</reference>
<sequence length="293" mass="33232">MQMPMDQLQKLPFLNTFSVVSCPKLIAPRADIGLPPSIRNLLINSCGVYESYLLNAIFTLTSLTTLRLHNCVITALPSAEAFKNLTIVRHLEIVCCSKLAALDGIEELTSLTELCIIGCRKLDELVGISSKQMFQATDLSHVGAISPSHFGKLEKLRISPLILQWEPLRRVNSVTHLTVENCRCLPEDWLMQNRNHLKHFGMHDATQLEFLPSTMACLTSLKTLELHGAVLIQSLPELPASLEVLQILECHPMLQRRCKKRRGRDWHKIAHIPRLQIVQDRPSSYSYNFYRGF</sequence>
<evidence type="ECO:0000313" key="1">
    <source>
        <dbReference type="EMBL" id="JAE32608.1"/>
    </source>
</evidence>
<protein>
    <submittedName>
        <fullName evidence="1">Uncharacterized protein</fullName>
    </submittedName>
</protein>
<reference evidence="1" key="2">
    <citation type="journal article" date="2015" name="Data Brief">
        <title>Shoot transcriptome of the giant reed, Arundo donax.</title>
        <authorList>
            <person name="Barrero R.A."/>
            <person name="Guerrero F.D."/>
            <person name="Moolhuijzen P."/>
            <person name="Goolsby J.A."/>
            <person name="Tidwell J."/>
            <person name="Bellgard S.E."/>
            <person name="Bellgard M.I."/>
        </authorList>
    </citation>
    <scope>NUCLEOTIDE SEQUENCE</scope>
    <source>
        <tissue evidence="1">Shoot tissue taken approximately 20 cm above the soil surface</tissue>
    </source>
</reference>
<dbReference type="SUPFAM" id="SSF52058">
    <property type="entry name" value="L domain-like"/>
    <property type="match status" value="1"/>
</dbReference>
<dbReference type="AlphaFoldDB" id="A0A0A9HIC0"/>
<dbReference type="Gene3D" id="3.80.10.10">
    <property type="entry name" value="Ribonuclease Inhibitor"/>
    <property type="match status" value="2"/>
</dbReference>
<organism evidence="1">
    <name type="scientific">Arundo donax</name>
    <name type="common">Giant reed</name>
    <name type="synonym">Donax arundinaceus</name>
    <dbReference type="NCBI Taxonomy" id="35708"/>
    <lineage>
        <taxon>Eukaryota</taxon>
        <taxon>Viridiplantae</taxon>
        <taxon>Streptophyta</taxon>
        <taxon>Embryophyta</taxon>
        <taxon>Tracheophyta</taxon>
        <taxon>Spermatophyta</taxon>
        <taxon>Magnoliopsida</taxon>
        <taxon>Liliopsida</taxon>
        <taxon>Poales</taxon>
        <taxon>Poaceae</taxon>
        <taxon>PACMAD clade</taxon>
        <taxon>Arundinoideae</taxon>
        <taxon>Arundineae</taxon>
        <taxon>Arundo</taxon>
    </lineage>
</organism>
<accession>A0A0A9HIC0</accession>
<dbReference type="InterPro" id="IPR032675">
    <property type="entry name" value="LRR_dom_sf"/>
</dbReference>
<name>A0A0A9HIC0_ARUDO</name>
<dbReference type="PANTHER" id="PTHR36766:SF70">
    <property type="entry name" value="DISEASE RESISTANCE PROTEIN RGA4"/>
    <property type="match status" value="1"/>
</dbReference>
<dbReference type="EMBL" id="GBRH01165288">
    <property type="protein sequence ID" value="JAE32608.1"/>
    <property type="molecule type" value="Transcribed_RNA"/>
</dbReference>
<proteinExistence type="predicted"/>